<dbReference type="Pfam" id="PF00132">
    <property type="entry name" value="Hexapep"/>
    <property type="match status" value="1"/>
</dbReference>
<keyword evidence="1" id="KW-0175">Coiled coil</keyword>
<accession>A0A0E3LFW3</accession>
<dbReference type="InterPro" id="IPR001451">
    <property type="entry name" value="Hexapep"/>
</dbReference>
<evidence type="ECO:0000313" key="2">
    <source>
        <dbReference type="EMBL" id="AKB41471.1"/>
    </source>
</evidence>
<dbReference type="HOGENOM" id="CLU_064827_4_1_2"/>
<dbReference type="GeneID" id="24852233"/>
<proteinExistence type="predicted"/>
<dbReference type="Proteomes" id="UP000033058">
    <property type="component" value="Chromosome"/>
</dbReference>
<dbReference type="InterPro" id="IPR047324">
    <property type="entry name" value="LbH_gamma_CA-like"/>
</dbReference>
<dbReference type="Gene3D" id="2.160.10.10">
    <property type="entry name" value="Hexapeptide repeat proteins"/>
    <property type="match status" value="1"/>
</dbReference>
<dbReference type="PATRIC" id="fig|1434117.4.peg.3158"/>
<name>A0A0E3LFW3_METMZ</name>
<organism evidence="2 3">
    <name type="scientific">Methanosarcina mazei WWM610</name>
    <dbReference type="NCBI Taxonomy" id="1434117"/>
    <lineage>
        <taxon>Archaea</taxon>
        <taxon>Methanobacteriati</taxon>
        <taxon>Methanobacteriota</taxon>
        <taxon>Stenosarchaea group</taxon>
        <taxon>Methanomicrobia</taxon>
        <taxon>Methanosarcinales</taxon>
        <taxon>Methanosarcinaceae</taxon>
        <taxon>Methanosarcina</taxon>
    </lineage>
</organism>
<dbReference type="RefSeq" id="WP_011034092.1">
    <property type="nucleotide sequence ID" value="NZ_CP009509.1"/>
</dbReference>
<reference evidence="2 3" key="1">
    <citation type="submission" date="2014-07" db="EMBL/GenBank/DDBJ databases">
        <title>Methanogenic archaea and the global carbon cycle.</title>
        <authorList>
            <person name="Henriksen J.R."/>
            <person name="Luke J."/>
            <person name="Reinhart S."/>
            <person name="Benedict M.N."/>
            <person name="Youngblut N.D."/>
            <person name="Metcalf M.E."/>
            <person name="Whitaker R.J."/>
            <person name="Metcalf W.W."/>
        </authorList>
    </citation>
    <scope>NUCLEOTIDE SEQUENCE [LARGE SCALE GENOMIC DNA]</scope>
    <source>
        <strain evidence="2 3">WWM610</strain>
    </source>
</reference>
<sequence length="181" mass="19541">MIMRFKGMSPRIAETAFVADSADIIGDVEVGSHSSIWFNAVIRGDQNKIKIGNRTSIQDGVIIHADPENGVQVGDNVSVGHGAVLHGCKIEENVIIGMNSTVLNGAEIGKNSIVGANALVPQGKKFPPNSLIIGVPGAVKRETNEEDIEAIQENAEEYVEMAEEYREEIKRYAFTKSSSMT</sequence>
<dbReference type="CDD" id="cd04645">
    <property type="entry name" value="LbH_gamma_CA_like"/>
    <property type="match status" value="1"/>
</dbReference>
<dbReference type="EMBL" id="CP009509">
    <property type="protein sequence ID" value="AKB41471.1"/>
    <property type="molecule type" value="Genomic_DNA"/>
</dbReference>
<dbReference type="SUPFAM" id="SSF51161">
    <property type="entry name" value="Trimeric LpxA-like enzymes"/>
    <property type="match status" value="1"/>
</dbReference>
<dbReference type="InterPro" id="IPR050484">
    <property type="entry name" value="Transf_Hexapept/Carb_Anhydrase"/>
</dbReference>
<protein>
    <submittedName>
        <fullName evidence="2">Carbonic anhydrase, family 3</fullName>
    </submittedName>
</protein>
<gene>
    <name evidence="2" type="ORF">MSMAW_2480</name>
</gene>
<dbReference type="InterPro" id="IPR011004">
    <property type="entry name" value="Trimer_LpxA-like_sf"/>
</dbReference>
<dbReference type="PANTHER" id="PTHR13061">
    <property type="entry name" value="DYNACTIN SUBUNIT P25"/>
    <property type="match status" value="1"/>
</dbReference>
<evidence type="ECO:0000313" key="3">
    <source>
        <dbReference type="Proteomes" id="UP000033058"/>
    </source>
</evidence>
<feature type="coiled-coil region" evidence="1">
    <location>
        <begin position="141"/>
        <end position="168"/>
    </location>
</feature>
<dbReference type="PANTHER" id="PTHR13061:SF29">
    <property type="entry name" value="GAMMA CARBONIC ANHYDRASE-LIKE 1, MITOCHONDRIAL-RELATED"/>
    <property type="match status" value="1"/>
</dbReference>
<evidence type="ECO:0000256" key="1">
    <source>
        <dbReference type="SAM" id="Coils"/>
    </source>
</evidence>
<dbReference type="AlphaFoldDB" id="A0A0E3LFW3"/>